<dbReference type="EMBL" id="WOWP01000016">
    <property type="protein sequence ID" value="MUV03215.1"/>
    <property type="molecule type" value="Genomic_DNA"/>
</dbReference>
<feature type="domain" description="Outer membrane protein beta-barrel" evidence="2">
    <location>
        <begin position="19"/>
        <end position="168"/>
    </location>
</feature>
<feature type="signal peptide" evidence="1">
    <location>
        <begin position="1"/>
        <end position="20"/>
    </location>
</feature>
<comment type="caution">
    <text evidence="3">The sequence shown here is derived from an EMBL/GenBank/DDBJ whole genome shotgun (WGS) entry which is preliminary data.</text>
</comment>
<dbReference type="Proteomes" id="UP000433945">
    <property type="component" value="Unassembled WGS sequence"/>
</dbReference>
<evidence type="ECO:0000313" key="3">
    <source>
        <dbReference type="EMBL" id="MUV03215.1"/>
    </source>
</evidence>
<evidence type="ECO:0000313" key="4">
    <source>
        <dbReference type="Proteomes" id="UP000433945"/>
    </source>
</evidence>
<organism evidence="3 4">
    <name type="scientific">Flavobacterium rakeshii</name>
    <dbReference type="NCBI Taxonomy" id="1038845"/>
    <lineage>
        <taxon>Bacteria</taxon>
        <taxon>Pseudomonadati</taxon>
        <taxon>Bacteroidota</taxon>
        <taxon>Flavobacteriia</taxon>
        <taxon>Flavobacteriales</taxon>
        <taxon>Flavobacteriaceae</taxon>
        <taxon>Flavobacterium</taxon>
    </lineage>
</organism>
<accession>A0A6N8HCE2</accession>
<feature type="chain" id="PRO_5026981775" evidence="1">
    <location>
        <begin position="21"/>
        <end position="195"/>
    </location>
</feature>
<dbReference type="AlphaFoldDB" id="A0A6N8HCE2"/>
<dbReference type="OrthoDB" id="947434at2"/>
<protein>
    <submittedName>
        <fullName evidence="3">Outer membrane beta-barrel protein</fullName>
    </submittedName>
</protein>
<dbReference type="Pfam" id="PF13568">
    <property type="entry name" value="OMP_b-brl_2"/>
    <property type="match status" value="1"/>
</dbReference>
<sequence>MKKILLSATALLAFGFASQAQDIKFGAKAGLNIADFGGDAETSGSRTGFHVGVVAEFKLTEQFSIQPEIVYSMQGAKFETLDGFASIVEQDMKLDYLNVPIMAKYYLFEGFSIQAGPQVGFLMSAKVDDDDAKDSFKSIDFALNGGVGYELPSGVFFQARYSAGLADINDVEGFEGADAPKINNNVISFSVGYKF</sequence>
<gene>
    <name evidence="3" type="ORF">GN157_05780</name>
</gene>
<proteinExistence type="predicted"/>
<keyword evidence="4" id="KW-1185">Reference proteome</keyword>
<reference evidence="3 4" key="1">
    <citation type="submission" date="2019-12" db="EMBL/GenBank/DDBJ databases">
        <authorList>
            <person name="Sun J.-Q."/>
        </authorList>
    </citation>
    <scope>NUCLEOTIDE SEQUENCE [LARGE SCALE GENOMIC DNA]</scope>
    <source>
        <strain evidence="3 4">JCM 17928</strain>
    </source>
</reference>
<evidence type="ECO:0000259" key="2">
    <source>
        <dbReference type="Pfam" id="PF13568"/>
    </source>
</evidence>
<dbReference type="SUPFAM" id="SSF56925">
    <property type="entry name" value="OMPA-like"/>
    <property type="match status" value="1"/>
</dbReference>
<dbReference type="RefSeq" id="WP_157482154.1">
    <property type="nucleotide sequence ID" value="NZ_WOWP01000016.1"/>
</dbReference>
<evidence type="ECO:0000256" key="1">
    <source>
        <dbReference type="SAM" id="SignalP"/>
    </source>
</evidence>
<dbReference type="Gene3D" id="2.40.160.20">
    <property type="match status" value="1"/>
</dbReference>
<keyword evidence="1" id="KW-0732">Signal</keyword>
<name>A0A6N8HCE2_9FLAO</name>
<dbReference type="InterPro" id="IPR025665">
    <property type="entry name" value="Beta-barrel_OMP_2"/>
</dbReference>
<dbReference type="InterPro" id="IPR011250">
    <property type="entry name" value="OMP/PagP_B-barrel"/>
</dbReference>